<dbReference type="Gene3D" id="2.40.10.170">
    <property type="match status" value="1"/>
</dbReference>
<dbReference type="Proteomes" id="UP000298642">
    <property type="component" value="Chromosome"/>
</dbReference>
<dbReference type="GO" id="GO:0009303">
    <property type="term" value="P:rRNA transcription"/>
    <property type="evidence" value="ECO:0007669"/>
    <property type="project" value="TreeGrafter"/>
</dbReference>
<dbReference type="RefSeq" id="WP_021749886.1">
    <property type="nucleotide sequence ID" value="NZ_CAUWCU010000005.1"/>
</dbReference>
<accession>A0A4D7AKT5</accession>
<evidence type="ECO:0000313" key="2">
    <source>
        <dbReference type="EMBL" id="QCI57885.1"/>
    </source>
</evidence>
<dbReference type="InterPro" id="IPR003711">
    <property type="entry name" value="CarD-like/TRCF_RID"/>
</dbReference>
<dbReference type="Gene3D" id="1.20.58.1290">
    <property type="entry name" value="CarD-like, C-terminal domain"/>
    <property type="match status" value="1"/>
</dbReference>
<dbReference type="Pfam" id="PF02559">
    <property type="entry name" value="CarD_TRCF_RID"/>
    <property type="match status" value="1"/>
</dbReference>
<reference evidence="3" key="1">
    <citation type="submission" date="2018-12" db="EMBL/GenBank/DDBJ databases">
        <title>Dusodibacter welbiota gen. nov., sp. nov., isolated from human faeces and emended description of the Oscillibacter genus.</title>
        <authorList>
            <person name="Le Roy T."/>
            <person name="Van der Smissen P."/>
            <person name="Delzenne N."/>
            <person name="Muccioli G."/>
            <person name="Collet J.F."/>
            <person name="Cani P.D."/>
        </authorList>
    </citation>
    <scope>NUCLEOTIDE SEQUENCE [LARGE SCALE GENOMIC DNA]</scope>
    <source>
        <strain evidence="3">J115</strain>
    </source>
</reference>
<protein>
    <submittedName>
        <fullName evidence="2">CarD family transcriptional regulator</fullName>
    </submittedName>
</protein>
<sequence length="165" mass="18536">MFSVGDLVVHPMHGAGVIDAIVQEKVAGSTQDYYVFKMPVGGLLLKIPTANSQTIGVRSVIQRPEAEALIAAIPSLAVEESSNWNKRYRENLLRMKSGDLYEVARVIKGLMFRERKRGLSNGERKMLHTARQILLSELVLAEDSGYEEVERRVEQAMLQTPEIQR</sequence>
<dbReference type="InterPro" id="IPR048792">
    <property type="entry name" value="CarD_C"/>
</dbReference>
<dbReference type="SMART" id="SM01058">
    <property type="entry name" value="CarD_TRCF"/>
    <property type="match status" value="1"/>
</dbReference>
<dbReference type="SUPFAM" id="SSF141259">
    <property type="entry name" value="CarD-like"/>
    <property type="match status" value="1"/>
</dbReference>
<dbReference type="PANTHER" id="PTHR38447:SF1">
    <property type="entry name" value="RNA POLYMERASE-BINDING TRANSCRIPTION FACTOR CARD"/>
    <property type="match status" value="1"/>
</dbReference>
<evidence type="ECO:0000259" key="1">
    <source>
        <dbReference type="SMART" id="SM01058"/>
    </source>
</evidence>
<dbReference type="InterPro" id="IPR052531">
    <property type="entry name" value="CarD-like_regulator"/>
</dbReference>
<dbReference type="EMBL" id="CP034413">
    <property type="protein sequence ID" value="QCI57885.1"/>
    <property type="molecule type" value="Genomic_DNA"/>
</dbReference>
<dbReference type="InterPro" id="IPR042215">
    <property type="entry name" value="CarD-like_C"/>
</dbReference>
<dbReference type="GeneID" id="89521198"/>
<keyword evidence="3" id="KW-1185">Reference proteome</keyword>
<evidence type="ECO:0000313" key="3">
    <source>
        <dbReference type="Proteomes" id="UP000298642"/>
    </source>
</evidence>
<dbReference type="InterPro" id="IPR036101">
    <property type="entry name" value="CarD-like/TRCF_RID_sf"/>
</dbReference>
<proteinExistence type="predicted"/>
<dbReference type="AlphaFoldDB" id="A0A4D7AKT5"/>
<dbReference type="KEGG" id="obj:EIO64_00435"/>
<name>A0A4D7AKT5_9FIRM</name>
<gene>
    <name evidence="2" type="ORF">EIO64_00435</name>
</gene>
<feature type="domain" description="CarD-like/TRCF RNAP-interacting" evidence="1">
    <location>
        <begin position="1"/>
        <end position="111"/>
    </location>
</feature>
<dbReference type="Pfam" id="PF21095">
    <property type="entry name" value="CarD_C"/>
    <property type="match status" value="1"/>
</dbReference>
<dbReference type="PANTHER" id="PTHR38447">
    <property type="entry name" value="TRANSCRIPTION FACTOR YDEB-RELATED"/>
    <property type="match status" value="1"/>
</dbReference>
<organism evidence="2 3">
    <name type="scientific">Dysosmobacter welbionis</name>
    <dbReference type="NCBI Taxonomy" id="2093857"/>
    <lineage>
        <taxon>Bacteria</taxon>
        <taxon>Bacillati</taxon>
        <taxon>Bacillota</taxon>
        <taxon>Clostridia</taxon>
        <taxon>Eubacteriales</taxon>
        <taxon>Oscillospiraceae</taxon>
        <taxon>Dysosmobacter</taxon>
    </lineage>
</organism>